<feature type="transmembrane region" description="Helical" evidence="11">
    <location>
        <begin position="6"/>
        <end position="32"/>
    </location>
</feature>
<dbReference type="SUPFAM" id="SSF81324">
    <property type="entry name" value="Voltage-gated potassium channels"/>
    <property type="match status" value="1"/>
</dbReference>
<dbReference type="InterPro" id="IPR005821">
    <property type="entry name" value="Ion_trans_dom"/>
</dbReference>
<dbReference type="Pfam" id="PF00520">
    <property type="entry name" value="Ion_trans"/>
    <property type="match status" value="1"/>
</dbReference>
<evidence type="ECO:0000256" key="6">
    <source>
        <dbReference type="ARBA" id="ARBA00022958"/>
    </source>
</evidence>
<evidence type="ECO:0000256" key="9">
    <source>
        <dbReference type="ARBA" id="ARBA00023136"/>
    </source>
</evidence>
<feature type="transmembrane region" description="Helical" evidence="11">
    <location>
        <begin position="196"/>
        <end position="216"/>
    </location>
</feature>
<evidence type="ECO:0000256" key="7">
    <source>
        <dbReference type="ARBA" id="ARBA00022989"/>
    </source>
</evidence>
<dbReference type="PANTHER" id="PTHR11537:SF254">
    <property type="entry name" value="POTASSIUM VOLTAGE-GATED CHANNEL PROTEIN SHAB"/>
    <property type="match status" value="1"/>
</dbReference>
<keyword evidence="6" id="KW-0630">Potassium</keyword>
<protein>
    <recommendedName>
        <fullName evidence="12">Ion transport domain-containing protein</fullName>
    </recommendedName>
</protein>
<reference evidence="13 14" key="1">
    <citation type="journal article" date="2015" name="Genome Biol. Evol.">
        <title>Comparative Genomics of a Bacterivorous Green Alga Reveals Evolutionary Causalities and Consequences of Phago-Mixotrophic Mode of Nutrition.</title>
        <authorList>
            <person name="Burns J.A."/>
            <person name="Paasch A."/>
            <person name="Narechania A."/>
            <person name="Kim E."/>
        </authorList>
    </citation>
    <scope>NUCLEOTIDE SEQUENCE [LARGE SCALE GENOMIC DNA]</scope>
    <source>
        <strain evidence="13 14">PLY_AMNH</strain>
    </source>
</reference>
<evidence type="ECO:0000256" key="1">
    <source>
        <dbReference type="ARBA" id="ARBA00004141"/>
    </source>
</evidence>
<dbReference type="GO" id="GO:0008076">
    <property type="term" value="C:voltage-gated potassium channel complex"/>
    <property type="evidence" value="ECO:0007669"/>
    <property type="project" value="InterPro"/>
</dbReference>
<keyword evidence="7 11" id="KW-1133">Transmembrane helix</keyword>
<dbReference type="Proteomes" id="UP001190700">
    <property type="component" value="Unassembled WGS sequence"/>
</dbReference>
<gene>
    <name evidence="13" type="ORF">CYMTET_20846</name>
</gene>
<keyword evidence="2" id="KW-0813">Transport</keyword>
<dbReference type="EMBL" id="LGRX02010205">
    <property type="protein sequence ID" value="KAK3270769.1"/>
    <property type="molecule type" value="Genomic_DNA"/>
</dbReference>
<evidence type="ECO:0000256" key="5">
    <source>
        <dbReference type="ARBA" id="ARBA00022826"/>
    </source>
</evidence>
<dbReference type="GO" id="GO:0005249">
    <property type="term" value="F:voltage-gated potassium channel activity"/>
    <property type="evidence" value="ECO:0007669"/>
    <property type="project" value="InterPro"/>
</dbReference>
<sequence>MNVIDILAITPFFVEAALAGLEIPGLAVFRVVRLVRVFRLFKVSRGSIAVFSITLHRSAKPLYMLIFFTSIAMVLSSSLMYYAERGKYDEARGAWTRLSHYECRITVRTSAPTTVDANHSIASGNPDVPCRFDSQGDSEYEAYFICPYTFMRTDECDKIYEVSPFSSIPGTFWWCLVTMTTVGYGDVYPTQWVGKLVGMIVFMMGILVIALPITLIGSNFSNVYQKLVLDAEAPAKDEDGIEDVKTPESQQKVEK</sequence>
<evidence type="ECO:0000256" key="10">
    <source>
        <dbReference type="ARBA" id="ARBA00023303"/>
    </source>
</evidence>
<evidence type="ECO:0000313" key="13">
    <source>
        <dbReference type="EMBL" id="KAK3270769.1"/>
    </source>
</evidence>
<keyword evidence="3" id="KW-0633">Potassium transport</keyword>
<evidence type="ECO:0000259" key="12">
    <source>
        <dbReference type="Pfam" id="PF00520"/>
    </source>
</evidence>
<feature type="domain" description="Ion transport" evidence="12">
    <location>
        <begin position="1"/>
        <end position="226"/>
    </location>
</feature>
<dbReference type="GO" id="GO:0001508">
    <property type="term" value="P:action potential"/>
    <property type="evidence" value="ECO:0007669"/>
    <property type="project" value="TreeGrafter"/>
</dbReference>
<feature type="transmembrane region" description="Helical" evidence="11">
    <location>
        <begin position="62"/>
        <end position="83"/>
    </location>
</feature>
<keyword evidence="10" id="KW-0407">Ion channel</keyword>
<dbReference type="InterPro" id="IPR028325">
    <property type="entry name" value="VG_K_chnl"/>
</dbReference>
<evidence type="ECO:0000256" key="3">
    <source>
        <dbReference type="ARBA" id="ARBA00022538"/>
    </source>
</evidence>
<keyword evidence="8" id="KW-0406">Ion transport</keyword>
<comment type="subcellular location">
    <subcellularLocation>
        <location evidence="1">Membrane</location>
        <topology evidence="1">Multi-pass membrane protein</topology>
    </subcellularLocation>
</comment>
<keyword evidence="14" id="KW-1185">Reference proteome</keyword>
<dbReference type="PANTHER" id="PTHR11537">
    <property type="entry name" value="VOLTAGE-GATED POTASSIUM CHANNEL"/>
    <property type="match status" value="1"/>
</dbReference>
<accession>A0AAE0L3T4</accession>
<evidence type="ECO:0000256" key="11">
    <source>
        <dbReference type="SAM" id="Phobius"/>
    </source>
</evidence>
<evidence type="ECO:0000256" key="8">
    <source>
        <dbReference type="ARBA" id="ARBA00023065"/>
    </source>
</evidence>
<comment type="caution">
    <text evidence="13">The sequence shown here is derived from an EMBL/GenBank/DDBJ whole genome shotgun (WGS) entry which is preliminary data.</text>
</comment>
<keyword evidence="4 11" id="KW-0812">Transmembrane</keyword>
<evidence type="ECO:0000313" key="14">
    <source>
        <dbReference type="Proteomes" id="UP001190700"/>
    </source>
</evidence>
<evidence type="ECO:0000256" key="2">
    <source>
        <dbReference type="ARBA" id="ARBA00022448"/>
    </source>
</evidence>
<evidence type="ECO:0000256" key="4">
    <source>
        <dbReference type="ARBA" id="ARBA00022692"/>
    </source>
</evidence>
<dbReference type="AlphaFoldDB" id="A0AAE0L3T4"/>
<dbReference type="Gene3D" id="1.10.287.70">
    <property type="match status" value="1"/>
</dbReference>
<dbReference type="Gene3D" id="1.10.287.930">
    <property type="entry name" value="Mammalian shaker kv1.2 potassium channel- beta subunit complex"/>
    <property type="match status" value="1"/>
</dbReference>
<organism evidence="13 14">
    <name type="scientific">Cymbomonas tetramitiformis</name>
    <dbReference type="NCBI Taxonomy" id="36881"/>
    <lineage>
        <taxon>Eukaryota</taxon>
        <taxon>Viridiplantae</taxon>
        <taxon>Chlorophyta</taxon>
        <taxon>Pyramimonadophyceae</taxon>
        <taxon>Pyramimonadales</taxon>
        <taxon>Pyramimonadaceae</taxon>
        <taxon>Cymbomonas</taxon>
    </lineage>
</organism>
<proteinExistence type="predicted"/>
<keyword evidence="9 11" id="KW-0472">Membrane</keyword>
<name>A0AAE0L3T4_9CHLO</name>
<keyword evidence="5" id="KW-0631">Potassium channel</keyword>